<gene>
    <name evidence="2" type="ORF">E2488_06315</name>
</gene>
<keyword evidence="3" id="KW-1185">Reference proteome</keyword>
<evidence type="ECO:0000256" key="1">
    <source>
        <dbReference type="SAM" id="Phobius"/>
    </source>
</evidence>
<evidence type="ECO:0000313" key="3">
    <source>
        <dbReference type="Proteomes" id="UP000298517"/>
    </source>
</evidence>
<dbReference type="EMBL" id="SNQI01000002">
    <property type="protein sequence ID" value="TEW75133.1"/>
    <property type="molecule type" value="Genomic_DNA"/>
</dbReference>
<keyword evidence="1" id="KW-0472">Membrane</keyword>
<dbReference type="AlphaFoldDB" id="A0A4Y8AUH3"/>
<dbReference type="RefSeq" id="WP_134247503.1">
    <property type="nucleotide sequence ID" value="NZ_SNQI01000002.1"/>
</dbReference>
<dbReference type="Proteomes" id="UP000298517">
    <property type="component" value="Unassembled WGS sequence"/>
</dbReference>
<sequence length="192" mass="22792">MMFIQTSADLSPFEIIEKLSTIIIAACTLVLSFYIYYYQLKKDNKNLKLDWYKVIIIESKFEDFFNFFEGLNLTLIPMKNNPNLSVNDKERINTAMVNSLIELRLDFITLLLSVDDMLYQCVLTQFDELVDGITTKLSNEDLNLNDPEIYDEEISKHISQYRTQLLKIFVEFRGDNDSYKRLIKRVKDYFNW</sequence>
<organism evidence="2 3">
    <name type="scientific">Gramella jeungdoensis</name>
    <dbReference type="NCBI Taxonomy" id="708091"/>
    <lineage>
        <taxon>Bacteria</taxon>
        <taxon>Pseudomonadati</taxon>
        <taxon>Bacteroidota</taxon>
        <taxon>Flavobacteriia</taxon>
        <taxon>Flavobacteriales</taxon>
        <taxon>Flavobacteriaceae</taxon>
        <taxon>Christiangramia</taxon>
    </lineage>
</organism>
<evidence type="ECO:0000313" key="2">
    <source>
        <dbReference type="EMBL" id="TEW75133.1"/>
    </source>
</evidence>
<dbReference type="OrthoDB" id="9852706at2"/>
<reference evidence="2 3" key="1">
    <citation type="journal article" date="2011" name="J. Microbiol.">
        <title>Gramella jeungdoensis sp. nov., isolated from a solar saltern in Korea.</title>
        <authorList>
            <person name="Joung Y."/>
            <person name="Kim H."/>
            <person name="Jang T."/>
            <person name="Ahn T.S."/>
            <person name="Joh K."/>
        </authorList>
    </citation>
    <scope>NUCLEOTIDE SEQUENCE [LARGE SCALE GENOMIC DNA]</scope>
    <source>
        <strain evidence="2 3">KCTC 23123</strain>
    </source>
</reference>
<comment type="caution">
    <text evidence="2">The sequence shown here is derived from an EMBL/GenBank/DDBJ whole genome shotgun (WGS) entry which is preliminary data.</text>
</comment>
<proteinExistence type="predicted"/>
<evidence type="ECO:0008006" key="4">
    <source>
        <dbReference type="Google" id="ProtNLM"/>
    </source>
</evidence>
<keyword evidence="1" id="KW-0812">Transmembrane</keyword>
<feature type="transmembrane region" description="Helical" evidence="1">
    <location>
        <begin position="20"/>
        <end position="38"/>
    </location>
</feature>
<protein>
    <recommendedName>
        <fullName evidence="4">DUF4760 domain-containing protein</fullName>
    </recommendedName>
</protein>
<name>A0A4Y8AUH3_9FLAO</name>
<keyword evidence="1" id="KW-1133">Transmembrane helix</keyword>
<accession>A0A4Y8AUH3</accession>